<evidence type="ECO:0000313" key="10">
    <source>
        <dbReference type="Proteomes" id="UP000724657"/>
    </source>
</evidence>
<evidence type="ECO:0000256" key="1">
    <source>
        <dbReference type="ARBA" id="ARBA00004141"/>
    </source>
</evidence>
<feature type="transmembrane region" description="Helical" evidence="8">
    <location>
        <begin position="134"/>
        <end position="159"/>
    </location>
</feature>
<dbReference type="InterPro" id="IPR038377">
    <property type="entry name" value="Na/Glc_symporter_sf"/>
</dbReference>
<evidence type="ECO:0000256" key="7">
    <source>
        <dbReference type="RuleBase" id="RU362091"/>
    </source>
</evidence>
<evidence type="ECO:0000256" key="5">
    <source>
        <dbReference type="ARBA" id="ARBA00022989"/>
    </source>
</evidence>
<dbReference type="Pfam" id="PF00474">
    <property type="entry name" value="SSF"/>
    <property type="match status" value="1"/>
</dbReference>
<gene>
    <name evidence="9" type="ORF">IAA47_06040</name>
</gene>
<feature type="transmembrane region" description="Helical" evidence="8">
    <location>
        <begin position="171"/>
        <end position="188"/>
    </location>
</feature>
<feature type="transmembrane region" description="Helical" evidence="8">
    <location>
        <begin position="208"/>
        <end position="231"/>
    </location>
</feature>
<dbReference type="AlphaFoldDB" id="A0A9E2KYW1"/>
<dbReference type="EMBL" id="JAHLFN010000058">
    <property type="protein sequence ID" value="MBU3842528.1"/>
    <property type="molecule type" value="Genomic_DNA"/>
</dbReference>
<feature type="transmembrane region" description="Helical" evidence="8">
    <location>
        <begin position="63"/>
        <end position="85"/>
    </location>
</feature>
<feature type="transmembrane region" description="Helical" evidence="8">
    <location>
        <begin position="295"/>
        <end position="315"/>
    </location>
</feature>
<evidence type="ECO:0000256" key="2">
    <source>
        <dbReference type="ARBA" id="ARBA00006434"/>
    </source>
</evidence>
<evidence type="ECO:0000313" key="9">
    <source>
        <dbReference type="EMBL" id="MBU3842528.1"/>
    </source>
</evidence>
<proteinExistence type="inferred from homology"/>
<protein>
    <submittedName>
        <fullName evidence="9">Sodium:solute symporter family protein</fullName>
    </submittedName>
</protein>
<keyword evidence="5 8" id="KW-1133">Transmembrane helix</keyword>
<dbReference type="GO" id="GO:0022857">
    <property type="term" value="F:transmembrane transporter activity"/>
    <property type="evidence" value="ECO:0007669"/>
    <property type="project" value="InterPro"/>
</dbReference>
<feature type="transmembrane region" description="Helical" evidence="8">
    <location>
        <begin position="35"/>
        <end position="57"/>
    </location>
</feature>
<name>A0A9E2KYW1_9FUSO</name>
<feature type="transmembrane region" description="Helical" evidence="8">
    <location>
        <begin position="389"/>
        <end position="407"/>
    </location>
</feature>
<keyword evidence="4 8" id="KW-0812">Transmembrane</keyword>
<reference evidence="9" key="2">
    <citation type="submission" date="2021-04" db="EMBL/GenBank/DDBJ databases">
        <authorList>
            <person name="Gilroy R."/>
        </authorList>
    </citation>
    <scope>NUCLEOTIDE SEQUENCE</scope>
    <source>
        <strain evidence="9">A6-441</strain>
    </source>
</reference>
<feature type="transmembrane region" description="Helical" evidence="8">
    <location>
        <begin position="335"/>
        <end position="354"/>
    </location>
</feature>
<comment type="caution">
    <text evidence="9">The sequence shown here is derived from an EMBL/GenBank/DDBJ whole genome shotgun (WGS) entry which is preliminary data.</text>
</comment>
<evidence type="ECO:0000256" key="6">
    <source>
        <dbReference type="ARBA" id="ARBA00023136"/>
    </source>
</evidence>
<dbReference type="PANTHER" id="PTHR48086:SF7">
    <property type="entry name" value="SODIUM-SOLUTE SYMPORTER-RELATED"/>
    <property type="match status" value="1"/>
</dbReference>
<feature type="transmembrane region" description="Helical" evidence="8">
    <location>
        <begin position="6"/>
        <end position="23"/>
    </location>
</feature>
<dbReference type="CDD" id="cd10322">
    <property type="entry name" value="SLC5sbd"/>
    <property type="match status" value="1"/>
</dbReference>
<dbReference type="InterPro" id="IPR050277">
    <property type="entry name" value="Sodium:Solute_Symporter"/>
</dbReference>
<feature type="transmembrane region" description="Helical" evidence="8">
    <location>
        <begin position="360"/>
        <end position="382"/>
    </location>
</feature>
<dbReference type="GO" id="GO:0005886">
    <property type="term" value="C:plasma membrane"/>
    <property type="evidence" value="ECO:0007669"/>
    <property type="project" value="TreeGrafter"/>
</dbReference>
<accession>A0A9E2KYW1</accession>
<dbReference type="Proteomes" id="UP000724657">
    <property type="component" value="Unassembled WGS sequence"/>
</dbReference>
<evidence type="ECO:0000256" key="4">
    <source>
        <dbReference type="ARBA" id="ARBA00022692"/>
    </source>
</evidence>
<feature type="transmembrane region" description="Helical" evidence="8">
    <location>
        <begin position="243"/>
        <end position="264"/>
    </location>
</feature>
<dbReference type="PROSITE" id="PS50283">
    <property type="entry name" value="NA_SOLUT_SYMP_3"/>
    <property type="match status" value="1"/>
</dbReference>
<feature type="transmembrane region" description="Helical" evidence="8">
    <location>
        <begin position="106"/>
        <end position="128"/>
    </location>
</feature>
<feature type="transmembrane region" description="Helical" evidence="8">
    <location>
        <begin position="413"/>
        <end position="430"/>
    </location>
</feature>
<reference evidence="9" key="1">
    <citation type="journal article" date="2021" name="PeerJ">
        <title>Extensive microbial diversity within the chicken gut microbiome revealed by metagenomics and culture.</title>
        <authorList>
            <person name="Gilroy R."/>
            <person name="Ravi A."/>
            <person name="Getino M."/>
            <person name="Pursley I."/>
            <person name="Horton D.L."/>
            <person name="Alikhan N.F."/>
            <person name="Baker D."/>
            <person name="Gharbi K."/>
            <person name="Hall N."/>
            <person name="Watson M."/>
            <person name="Adriaenssens E.M."/>
            <person name="Foster-Nyarko E."/>
            <person name="Jarju S."/>
            <person name="Secka A."/>
            <person name="Antonio M."/>
            <person name="Oren A."/>
            <person name="Chaudhuri R.R."/>
            <person name="La Ragione R."/>
            <person name="Hildebrand F."/>
            <person name="Pallen M.J."/>
        </authorList>
    </citation>
    <scope>NUCLEOTIDE SEQUENCE</scope>
    <source>
        <strain evidence="9">A6-441</strain>
    </source>
</reference>
<organism evidence="9 10">
    <name type="scientific">Candidatus Fusobacterium pullicola</name>
    <dbReference type="NCBI Taxonomy" id="2838601"/>
    <lineage>
        <taxon>Bacteria</taxon>
        <taxon>Fusobacteriati</taxon>
        <taxon>Fusobacteriota</taxon>
        <taxon>Fusobacteriia</taxon>
        <taxon>Fusobacteriales</taxon>
        <taxon>Fusobacteriaceae</taxon>
        <taxon>Fusobacterium</taxon>
    </lineage>
</organism>
<dbReference type="PANTHER" id="PTHR48086">
    <property type="entry name" value="SODIUM/PROLINE SYMPORTER-RELATED"/>
    <property type="match status" value="1"/>
</dbReference>
<keyword evidence="3" id="KW-0813">Transport</keyword>
<comment type="subcellular location">
    <subcellularLocation>
        <location evidence="1">Membrane</location>
        <topology evidence="1">Multi-pass membrane protein</topology>
    </subcellularLocation>
</comment>
<dbReference type="InterPro" id="IPR001734">
    <property type="entry name" value="Na/solute_symporter"/>
</dbReference>
<dbReference type="Gene3D" id="1.20.1730.10">
    <property type="entry name" value="Sodium/glucose cotransporter"/>
    <property type="match status" value="1"/>
</dbReference>
<keyword evidence="6 8" id="KW-0472">Membrane</keyword>
<evidence type="ECO:0000256" key="8">
    <source>
        <dbReference type="SAM" id="Phobius"/>
    </source>
</evidence>
<comment type="similarity">
    <text evidence="2 7">Belongs to the sodium:solute symporter (SSF) (TC 2.A.21) family.</text>
</comment>
<evidence type="ECO:0000256" key="3">
    <source>
        <dbReference type="ARBA" id="ARBA00022448"/>
    </source>
</evidence>
<sequence>MLVFLYFILILVIGGISYQKINGHKDFFIAGKNGNSLEIAGSLLATILGSSAILGSVDSAYEIGWAGSWLLLTAALGLMLLYPFLKYIAKFQNYNLSELLGDIYGIEVQILASFVIPIAWLGVVSSQIIGAAKIVMILSSINYIEAVILSGGVFIIYTFLGGQLSIIKTDFFQLLFILAGVLGTFFYIGENIKDIEGLGIVNEKFNYLDVMVLILTYSTTCLVGPDIYSRLFCAKDIIVMKKALIITVAILVPMAFILSGIGIYGREVLNETHTGLKSVLLLIAERKLNRITSTFLYFGLLSAVISSADTTLLTASSLFTQCFFKNLKNERSVLVTRYMIIFLGIISIGIALYFKSILGSLLLAIAIYSGAFIVPAILGILGFRSKKEIVITAIIIGGMLAFIGKIIGGDKGNYILIFSFILNFGILLIGKKITTH</sequence>